<evidence type="ECO:0000259" key="2">
    <source>
        <dbReference type="Pfam" id="PF00535"/>
    </source>
</evidence>
<evidence type="ECO:0000313" key="5">
    <source>
        <dbReference type="Proteomes" id="UP000309848"/>
    </source>
</evidence>
<evidence type="ECO:0000256" key="1">
    <source>
        <dbReference type="SAM" id="Phobius"/>
    </source>
</evidence>
<protein>
    <submittedName>
        <fullName evidence="4">Glycosyltransferase family 2 protein</fullName>
    </submittedName>
</protein>
<dbReference type="AlphaFoldDB" id="A0A4S1WH78"/>
<feature type="domain" description="Low-salt glycan biosynthesis hexosyltransferase Agl6 C-terminal transmembrane region" evidence="3">
    <location>
        <begin position="327"/>
        <end position="419"/>
    </location>
</feature>
<dbReference type="Pfam" id="PF00535">
    <property type="entry name" value="Glycos_transf_2"/>
    <property type="match status" value="1"/>
</dbReference>
<evidence type="ECO:0000313" key="4">
    <source>
        <dbReference type="EMBL" id="TGX42461.1"/>
    </source>
</evidence>
<dbReference type="InterPro" id="IPR050256">
    <property type="entry name" value="Glycosyltransferase_2"/>
</dbReference>
<keyword evidence="4" id="KW-0808">Transferase</keyword>
<accession>A0A4S1WH78</accession>
<feature type="transmembrane region" description="Helical" evidence="1">
    <location>
        <begin position="273"/>
        <end position="302"/>
    </location>
</feature>
<sequence>MLNHLFSPAPLASRFDQEGRALPTSPAYQPAVPEPAGVPATGGEIELSILMPCLNEAETLALCIRKAQAYLARAGIVGEVLIADNGSTDGSLQIANALGARLIGVERRGYGAALLGGIAAARGRYVIMGDADDSYDFSALDAYVAALRAGGELVMGNRFLGGIDRGAMPPLHRYLGNPVLSYLGRRFFNSGVGDFHCGLRGFRRDAILSLGLRAPGMEFASEMVVKSVLHRLDVREVPTTLARDGRSRPPHLRTWRDGWRHLRFLLTYAPRYLFLYPGLALAVPGTLGVGVLSTGSVGIAGIELSATTMLFAAMAVLLGSQLIGFGVVARLYGVASNLWPSSASVERFRTRFSVERGCIFGGLLVALGLGGTGAALVQWGDAGFGAMEPVQLMRLAIPAMLATVLGLQTIFTSFLIGLIDGRQG</sequence>
<feature type="transmembrane region" description="Helical" evidence="1">
    <location>
        <begin position="357"/>
        <end position="377"/>
    </location>
</feature>
<evidence type="ECO:0000259" key="3">
    <source>
        <dbReference type="Pfam" id="PF26629"/>
    </source>
</evidence>
<dbReference type="PANTHER" id="PTHR48090">
    <property type="entry name" value="UNDECAPRENYL-PHOSPHATE 4-DEOXY-4-FORMAMIDO-L-ARABINOSE TRANSFERASE-RELATED"/>
    <property type="match status" value="1"/>
</dbReference>
<feature type="domain" description="Glycosyltransferase 2-like" evidence="2">
    <location>
        <begin position="48"/>
        <end position="207"/>
    </location>
</feature>
<organism evidence="4 5">
    <name type="scientific">Sphingomonas naasensis</name>
    <dbReference type="NCBI Taxonomy" id="1344951"/>
    <lineage>
        <taxon>Bacteria</taxon>
        <taxon>Pseudomonadati</taxon>
        <taxon>Pseudomonadota</taxon>
        <taxon>Alphaproteobacteria</taxon>
        <taxon>Sphingomonadales</taxon>
        <taxon>Sphingomonadaceae</taxon>
        <taxon>Sphingomonas</taxon>
    </lineage>
</organism>
<dbReference type="Pfam" id="PF26629">
    <property type="entry name" value="GT2_TM_C"/>
    <property type="match status" value="1"/>
</dbReference>
<dbReference type="Gene3D" id="3.90.550.10">
    <property type="entry name" value="Spore Coat Polysaccharide Biosynthesis Protein SpsA, Chain A"/>
    <property type="match status" value="1"/>
</dbReference>
<dbReference type="InterPro" id="IPR001173">
    <property type="entry name" value="Glyco_trans_2-like"/>
</dbReference>
<reference evidence="4 5" key="1">
    <citation type="submission" date="2019-04" db="EMBL/GenBank/DDBJ databases">
        <title>Sphingomonas psychrotolerans sp. nov., isolated from soil in the Tianshan Mountains, Xinjiang, China.</title>
        <authorList>
            <person name="Luo Y."/>
            <person name="Sheng H."/>
        </authorList>
    </citation>
    <scope>NUCLEOTIDE SEQUENCE [LARGE SCALE GENOMIC DNA]</scope>
    <source>
        <strain evidence="4 5">KIS18-15</strain>
    </source>
</reference>
<dbReference type="EMBL" id="SRXU01000004">
    <property type="protein sequence ID" value="TGX42461.1"/>
    <property type="molecule type" value="Genomic_DNA"/>
</dbReference>
<keyword evidence="1" id="KW-0812">Transmembrane</keyword>
<keyword evidence="5" id="KW-1185">Reference proteome</keyword>
<dbReference type="SUPFAM" id="SSF53448">
    <property type="entry name" value="Nucleotide-diphospho-sugar transferases"/>
    <property type="match status" value="1"/>
</dbReference>
<feature type="transmembrane region" description="Helical" evidence="1">
    <location>
        <begin position="397"/>
        <end position="419"/>
    </location>
</feature>
<dbReference type="Proteomes" id="UP000309848">
    <property type="component" value="Unassembled WGS sequence"/>
</dbReference>
<dbReference type="CDD" id="cd04179">
    <property type="entry name" value="DPM_DPG-synthase_like"/>
    <property type="match status" value="1"/>
</dbReference>
<keyword evidence="1" id="KW-1133">Transmembrane helix</keyword>
<comment type="caution">
    <text evidence="4">The sequence shown here is derived from an EMBL/GenBank/DDBJ whole genome shotgun (WGS) entry which is preliminary data.</text>
</comment>
<gene>
    <name evidence="4" type="ORF">E5A74_11520</name>
</gene>
<keyword evidence="1" id="KW-0472">Membrane</keyword>
<dbReference type="InterPro" id="IPR029044">
    <property type="entry name" value="Nucleotide-diphossugar_trans"/>
</dbReference>
<dbReference type="PANTHER" id="PTHR48090:SF7">
    <property type="entry name" value="RFBJ PROTEIN"/>
    <property type="match status" value="1"/>
</dbReference>
<feature type="transmembrane region" description="Helical" evidence="1">
    <location>
        <begin position="308"/>
        <end position="332"/>
    </location>
</feature>
<dbReference type="GO" id="GO:0016740">
    <property type="term" value="F:transferase activity"/>
    <property type="evidence" value="ECO:0007669"/>
    <property type="project" value="UniProtKB-KW"/>
</dbReference>
<dbReference type="OrthoDB" id="9807795at2"/>
<proteinExistence type="predicted"/>
<dbReference type="InterPro" id="IPR058718">
    <property type="entry name" value="Agl6_TM_C"/>
</dbReference>
<name>A0A4S1WH78_9SPHN</name>